<accession>A0ACB9SK81</accession>
<sequence>MNNIQKYGNVAASMFNFLIDNIEATSSEEESADEEEIATVLSVLNENKNVEKKTTVRILFYMEATVGDYTEQQFQQHFRLSRPAYKVLVVKLGPKLLRKGNIGRKTISTEKQLLSVLWVFATPDSYRSVANKFNMGKSSLAV</sequence>
<reference evidence="1" key="1">
    <citation type="submission" date="2022-04" db="EMBL/GenBank/DDBJ databases">
        <title>Chromosome-scale genome assembly of Holotrichia oblita Faldermann.</title>
        <authorList>
            <person name="Rongchong L."/>
        </authorList>
    </citation>
    <scope>NUCLEOTIDE SEQUENCE</scope>
    <source>
        <strain evidence="1">81SQS9</strain>
    </source>
</reference>
<keyword evidence="1" id="KW-0240">DNA-directed RNA polymerase</keyword>
<evidence type="ECO:0000313" key="2">
    <source>
        <dbReference type="Proteomes" id="UP001056778"/>
    </source>
</evidence>
<comment type="caution">
    <text evidence="1">The sequence shown here is derived from an EMBL/GenBank/DDBJ whole genome shotgun (WGS) entry which is preliminary data.</text>
</comment>
<dbReference type="Proteomes" id="UP001056778">
    <property type="component" value="Chromosome 9"/>
</dbReference>
<gene>
    <name evidence="1" type="ORF">MML48_9g00013207</name>
</gene>
<proteinExistence type="predicted"/>
<keyword evidence="1" id="KW-0804">Transcription</keyword>
<evidence type="ECO:0000313" key="1">
    <source>
        <dbReference type="EMBL" id="KAI4455532.1"/>
    </source>
</evidence>
<organism evidence="1 2">
    <name type="scientific">Holotrichia oblita</name>
    <name type="common">Chafer beetle</name>
    <dbReference type="NCBI Taxonomy" id="644536"/>
    <lineage>
        <taxon>Eukaryota</taxon>
        <taxon>Metazoa</taxon>
        <taxon>Ecdysozoa</taxon>
        <taxon>Arthropoda</taxon>
        <taxon>Hexapoda</taxon>
        <taxon>Insecta</taxon>
        <taxon>Pterygota</taxon>
        <taxon>Neoptera</taxon>
        <taxon>Endopterygota</taxon>
        <taxon>Coleoptera</taxon>
        <taxon>Polyphaga</taxon>
        <taxon>Scarabaeiformia</taxon>
        <taxon>Scarabaeidae</taxon>
        <taxon>Melolonthinae</taxon>
        <taxon>Holotrichia</taxon>
    </lineage>
</organism>
<keyword evidence="2" id="KW-1185">Reference proteome</keyword>
<protein>
    <submittedName>
        <fullName evidence="1">Dna-directed rna polymerases i ii and iii subunit rpabc2</fullName>
    </submittedName>
</protein>
<dbReference type="EMBL" id="CM043023">
    <property type="protein sequence ID" value="KAI4455532.1"/>
    <property type="molecule type" value="Genomic_DNA"/>
</dbReference>
<name>A0ACB9SK81_HOLOL</name>